<evidence type="ECO:0000313" key="1">
    <source>
        <dbReference type="EMBL" id="KIJ23891.1"/>
    </source>
</evidence>
<dbReference type="AlphaFoldDB" id="A0A0C9UEK9"/>
<sequence>MGVMVPEAKHDADKVKGLFLLRLEGLARDGLDDFDSEADGGFADASGDGLAPGPVDTTAGGLMAAVGHCGLVGFEVIVVLHDGVDALSVEGAARELGDDGRDGGELEAGVGLALGHMGLSGDSGSDDGGGE</sequence>
<keyword evidence="2" id="KW-1185">Reference proteome</keyword>
<dbReference type="Proteomes" id="UP000054279">
    <property type="component" value="Unassembled WGS sequence"/>
</dbReference>
<proteinExistence type="predicted"/>
<dbReference type="HOGENOM" id="CLU_1928954_0_0_1"/>
<gene>
    <name evidence="1" type="ORF">M422DRAFT_275450</name>
</gene>
<name>A0A0C9UEK9_SPHS4</name>
<organism evidence="1 2">
    <name type="scientific">Sphaerobolus stellatus (strain SS14)</name>
    <dbReference type="NCBI Taxonomy" id="990650"/>
    <lineage>
        <taxon>Eukaryota</taxon>
        <taxon>Fungi</taxon>
        <taxon>Dikarya</taxon>
        <taxon>Basidiomycota</taxon>
        <taxon>Agaricomycotina</taxon>
        <taxon>Agaricomycetes</taxon>
        <taxon>Phallomycetidae</taxon>
        <taxon>Geastrales</taxon>
        <taxon>Sphaerobolaceae</taxon>
        <taxon>Sphaerobolus</taxon>
    </lineage>
</organism>
<reference evidence="1 2" key="1">
    <citation type="submission" date="2014-06" db="EMBL/GenBank/DDBJ databases">
        <title>Evolutionary Origins and Diversification of the Mycorrhizal Mutualists.</title>
        <authorList>
            <consortium name="DOE Joint Genome Institute"/>
            <consortium name="Mycorrhizal Genomics Consortium"/>
            <person name="Kohler A."/>
            <person name="Kuo A."/>
            <person name="Nagy L.G."/>
            <person name="Floudas D."/>
            <person name="Copeland A."/>
            <person name="Barry K.W."/>
            <person name="Cichocki N."/>
            <person name="Veneault-Fourrey C."/>
            <person name="LaButti K."/>
            <person name="Lindquist E.A."/>
            <person name="Lipzen A."/>
            <person name="Lundell T."/>
            <person name="Morin E."/>
            <person name="Murat C."/>
            <person name="Riley R."/>
            <person name="Ohm R."/>
            <person name="Sun H."/>
            <person name="Tunlid A."/>
            <person name="Henrissat B."/>
            <person name="Grigoriev I.V."/>
            <person name="Hibbett D.S."/>
            <person name="Martin F."/>
        </authorList>
    </citation>
    <scope>NUCLEOTIDE SEQUENCE [LARGE SCALE GENOMIC DNA]</scope>
    <source>
        <strain evidence="1 2">SS14</strain>
    </source>
</reference>
<accession>A0A0C9UEK9</accession>
<evidence type="ECO:0000313" key="2">
    <source>
        <dbReference type="Proteomes" id="UP000054279"/>
    </source>
</evidence>
<protein>
    <submittedName>
        <fullName evidence="1">Uncharacterized protein</fullName>
    </submittedName>
</protein>
<dbReference type="EMBL" id="KN837569">
    <property type="protein sequence ID" value="KIJ23891.1"/>
    <property type="molecule type" value="Genomic_DNA"/>
</dbReference>